<name>A0A147BAI1_IXORI</name>
<dbReference type="EMBL" id="GEGO01007651">
    <property type="protein sequence ID" value="JAR87753.1"/>
    <property type="molecule type" value="Transcribed_RNA"/>
</dbReference>
<protein>
    <submittedName>
        <fullName evidence="1">Uncharacterized protein</fullName>
    </submittedName>
</protein>
<dbReference type="AlphaFoldDB" id="A0A147BAI1"/>
<accession>A0A147BAI1</accession>
<proteinExistence type="predicted"/>
<reference evidence="1" key="1">
    <citation type="journal article" date="2018" name="PLoS Negl. Trop. Dis.">
        <title>Sialome diversity of ticks revealed by RNAseq of single tick salivary glands.</title>
        <authorList>
            <person name="Perner J."/>
            <person name="Kropackova S."/>
            <person name="Kopacek P."/>
            <person name="Ribeiro J.M."/>
        </authorList>
    </citation>
    <scope>NUCLEOTIDE SEQUENCE</scope>
    <source>
        <strain evidence="1">Siblings of single egg batch collected in Ceske Budejovice</strain>
        <tissue evidence="1">Salivary glands</tissue>
    </source>
</reference>
<sequence length="99" mass="11591">MYVFCPFFHSIFLYRTLWFDAKARENVGDRLASVLVLFCRCSHRRSLAFPLFKGVISAQQKNLFCSKNRKILRRLKPGSPAAHFIEMAMYCFRVFESTG</sequence>
<evidence type="ECO:0000313" key="1">
    <source>
        <dbReference type="EMBL" id="JAR87753.1"/>
    </source>
</evidence>
<organism evidence="1">
    <name type="scientific">Ixodes ricinus</name>
    <name type="common">Common tick</name>
    <name type="synonym">Acarus ricinus</name>
    <dbReference type="NCBI Taxonomy" id="34613"/>
    <lineage>
        <taxon>Eukaryota</taxon>
        <taxon>Metazoa</taxon>
        <taxon>Ecdysozoa</taxon>
        <taxon>Arthropoda</taxon>
        <taxon>Chelicerata</taxon>
        <taxon>Arachnida</taxon>
        <taxon>Acari</taxon>
        <taxon>Parasitiformes</taxon>
        <taxon>Ixodida</taxon>
        <taxon>Ixodoidea</taxon>
        <taxon>Ixodidae</taxon>
        <taxon>Ixodinae</taxon>
        <taxon>Ixodes</taxon>
    </lineage>
</organism>